<dbReference type="GO" id="GO:0004622">
    <property type="term" value="F:phosphatidylcholine lysophospholipase activity"/>
    <property type="evidence" value="ECO:0007669"/>
    <property type="project" value="TreeGrafter"/>
</dbReference>
<dbReference type="InterPro" id="IPR013830">
    <property type="entry name" value="SGNH_hydro"/>
</dbReference>
<dbReference type="Pfam" id="PF13472">
    <property type="entry name" value="Lipase_GDSL_2"/>
    <property type="match status" value="1"/>
</dbReference>
<dbReference type="PANTHER" id="PTHR30383">
    <property type="entry name" value="THIOESTERASE 1/PROTEASE 1/LYSOPHOSPHOLIPASE L1"/>
    <property type="match status" value="1"/>
</dbReference>
<dbReference type="InterPro" id="IPR051532">
    <property type="entry name" value="Ester_Hydrolysis_Enzymes"/>
</dbReference>
<dbReference type="Gene3D" id="3.40.50.1110">
    <property type="entry name" value="SGNH hydrolase"/>
    <property type="match status" value="1"/>
</dbReference>
<name>D7VP15_SPHSI</name>
<evidence type="ECO:0000313" key="2">
    <source>
        <dbReference type="EMBL" id="EFK57662.1"/>
    </source>
</evidence>
<dbReference type="PANTHER" id="PTHR30383:SF5">
    <property type="entry name" value="SGNH HYDROLASE-TYPE ESTERASE DOMAIN-CONTAINING PROTEIN"/>
    <property type="match status" value="1"/>
</dbReference>
<dbReference type="HOGENOM" id="CLU_051989_6_1_10"/>
<sequence>MDRLPENQEIFITMHKNLIALIAVLYSIHVQAQKIDSSYNNTYYQGRMELFNSLQIPHSAIVFLGNSITERGMWHELLSGKPIVNRGIGGDNTFGVLARIQPVIDAKPKKVFLLIGVNDISRNLPVEVTAANYEKIIQRFKKGSPKTTLYVQSVLPVNDAILKADYIKNKGHLIIELNKRIKALAAQYNVPFIELYSLFNDGQGNLLPDMTNDGIHLRPAAYVKWVDFLKRNKYL</sequence>
<evidence type="ECO:0000259" key="1">
    <source>
        <dbReference type="Pfam" id="PF13472"/>
    </source>
</evidence>
<evidence type="ECO:0000313" key="3">
    <source>
        <dbReference type="Proteomes" id="UP000006258"/>
    </source>
</evidence>
<keyword evidence="3" id="KW-1185">Reference proteome</keyword>
<organism evidence="2 3">
    <name type="scientific">Sphingobacterium spiritivorum ATCC 33861</name>
    <dbReference type="NCBI Taxonomy" id="525373"/>
    <lineage>
        <taxon>Bacteria</taxon>
        <taxon>Pseudomonadati</taxon>
        <taxon>Bacteroidota</taxon>
        <taxon>Sphingobacteriia</taxon>
        <taxon>Sphingobacteriales</taxon>
        <taxon>Sphingobacteriaceae</taxon>
        <taxon>Sphingobacterium</taxon>
    </lineage>
</organism>
<protein>
    <submittedName>
        <fullName evidence="2">GDSL-like protein</fullName>
    </submittedName>
</protein>
<dbReference type="STRING" id="525373.HMPREF0766_12735"/>
<proteinExistence type="predicted"/>
<dbReference type="EMBL" id="ACHA02000011">
    <property type="protein sequence ID" value="EFK57662.1"/>
    <property type="molecule type" value="Genomic_DNA"/>
</dbReference>
<dbReference type="AlphaFoldDB" id="D7VP15"/>
<dbReference type="SUPFAM" id="SSF52266">
    <property type="entry name" value="SGNH hydrolase"/>
    <property type="match status" value="1"/>
</dbReference>
<gene>
    <name evidence="2" type="ORF">HMPREF0766_12735</name>
</gene>
<dbReference type="Proteomes" id="UP000006258">
    <property type="component" value="Unassembled WGS sequence"/>
</dbReference>
<reference evidence="2" key="1">
    <citation type="submission" date="2010-07" db="EMBL/GenBank/DDBJ databases">
        <authorList>
            <person name="Muzny D."/>
            <person name="Qin X."/>
            <person name="Buhay C."/>
            <person name="Dugan-Rocha S."/>
            <person name="Ding Y."/>
            <person name="Chen G."/>
            <person name="Hawes A."/>
            <person name="Holder M."/>
            <person name="Jhangiani S."/>
            <person name="Johnson A."/>
            <person name="Khan Z."/>
            <person name="Li Z."/>
            <person name="Liu W."/>
            <person name="Liu X."/>
            <person name="Perez L."/>
            <person name="Shen H."/>
            <person name="Wang Q."/>
            <person name="Watt J."/>
            <person name="Xi L."/>
            <person name="Xin Y."/>
            <person name="Zhou J."/>
            <person name="Deng J."/>
            <person name="Jiang H."/>
            <person name="Liu Y."/>
            <person name="Qu J."/>
            <person name="Song X.-Z."/>
            <person name="Zhang L."/>
            <person name="Villasana D."/>
            <person name="Johnson A."/>
            <person name="Liu J."/>
            <person name="Liyanage D."/>
            <person name="Lorensuhewa L."/>
            <person name="Robinson T."/>
            <person name="Song A."/>
            <person name="Song B.-B."/>
            <person name="Dinh H."/>
            <person name="Thornton R."/>
            <person name="Coyle M."/>
            <person name="Francisco L."/>
            <person name="Jackson L."/>
            <person name="Javaid M."/>
            <person name="Korchina V."/>
            <person name="Kovar C."/>
            <person name="Mata R."/>
            <person name="Mathew T."/>
            <person name="Ngo R."/>
            <person name="Nguyen L."/>
            <person name="Nguyen N."/>
            <person name="Okwuonu G."/>
            <person name="Ongeri F."/>
            <person name="Pham C."/>
            <person name="Simmons D."/>
            <person name="Wilczek-Boney K."/>
            <person name="Hale W."/>
            <person name="Jakkamsetti A."/>
            <person name="Pham P."/>
            <person name="Ruth R."/>
            <person name="San Lucas F."/>
            <person name="Warren J."/>
            <person name="Zhang J."/>
            <person name="Zhao Z."/>
            <person name="Zhou C."/>
            <person name="Zhu D."/>
            <person name="Lee S."/>
            <person name="Bess C."/>
            <person name="Blankenburg K."/>
            <person name="Forbes L."/>
            <person name="Fu Q."/>
            <person name="Gubbala S."/>
            <person name="Hirani K."/>
            <person name="Jayaseelan J.C."/>
            <person name="Lara F."/>
            <person name="Munidasa M."/>
            <person name="Palculict T."/>
            <person name="Patil S."/>
            <person name="Pu L.-L."/>
            <person name="Saada N."/>
            <person name="Tang L."/>
            <person name="Weissenberger G."/>
            <person name="Zhu Y."/>
            <person name="Hemphill L."/>
            <person name="Shang Y."/>
            <person name="Youmans B."/>
            <person name="Ayvaz T."/>
            <person name="Ross M."/>
            <person name="Santibanez J."/>
            <person name="Aqrawi P."/>
            <person name="Gross S."/>
            <person name="Joshi V."/>
            <person name="Fowler G."/>
            <person name="Nazareth L."/>
            <person name="Reid J."/>
            <person name="Worley K."/>
            <person name="Petrosino J."/>
            <person name="Highlander S."/>
            <person name="Gibbs R."/>
        </authorList>
    </citation>
    <scope>NUCLEOTIDE SEQUENCE [LARGE SCALE GENOMIC DNA]</scope>
    <source>
        <strain evidence="2">ATCC 33861</strain>
    </source>
</reference>
<accession>D7VP15</accession>
<dbReference type="InterPro" id="IPR036514">
    <property type="entry name" value="SGNH_hydro_sf"/>
</dbReference>
<feature type="domain" description="SGNH hydrolase-type esterase" evidence="1">
    <location>
        <begin position="63"/>
        <end position="222"/>
    </location>
</feature>
<dbReference type="eggNOG" id="COG2755">
    <property type="taxonomic scope" value="Bacteria"/>
</dbReference>
<comment type="caution">
    <text evidence="2">The sequence shown here is derived from an EMBL/GenBank/DDBJ whole genome shotgun (WGS) entry which is preliminary data.</text>
</comment>